<name>A0ABD5LZB9_PROMI</name>
<organism evidence="2">
    <name type="scientific">Proteus mirabilis</name>
    <dbReference type="NCBI Taxonomy" id="584"/>
    <lineage>
        <taxon>Bacteria</taxon>
        <taxon>Pseudomonadati</taxon>
        <taxon>Pseudomonadota</taxon>
        <taxon>Gammaproteobacteria</taxon>
        <taxon>Enterobacterales</taxon>
        <taxon>Morganellaceae</taxon>
        <taxon>Proteus</taxon>
    </lineage>
</organism>
<dbReference type="EMBL" id="JADQCH020000002">
    <property type="protein sequence ID" value="MEY2345407.1"/>
    <property type="molecule type" value="Genomic_DNA"/>
</dbReference>
<proteinExistence type="predicted"/>
<evidence type="ECO:0000313" key="2">
    <source>
        <dbReference type="EMBL" id="MEY2345407.1"/>
    </source>
</evidence>
<feature type="domain" description="Beta-ketoacyl synthase C-terminal" evidence="1">
    <location>
        <begin position="3"/>
        <end position="55"/>
    </location>
</feature>
<protein>
    <recommendedName>
        <fullName evidence="1">Beta-ketoacyl synthase C-terminal domain-containing protein</fullName>
    </recommendedName>
</protein>
<sequence>MAALCKAIQQALSEAQLSCQDIDIICGTSDGNKENDEVEIRAIRQLFYQAANHVPVVNYNAFLV</sequence>
<dbReference type="Gene3D" id="3.40.47.10">
    <property type="match status" value="1"/>
</dbReference>
<reference evidence="2" key="1">
    <citation type="submission" date="2021-05" db="EMBL/GenBank/DDBJ databases">
        <title>First report of NDM-5 and VEB-6 producing Proteus mirabilis isolated from blood of a sepsis patient in Kolkata, India.</title>
        <authorList>
            <person name="Halder G."/>
            <person name="Chaudhuri B."/>
            <person name="Dutta S."/>
        </authorList>
    </citation>
    <scope>NUCLEOTIDE SEQUENCE [LARGE SCALE GENOMIC DNA]</scope>
    <source>
        <strain evidence="2">7049</strain>
    </source>
</reference>
<dbReference type="AlphaFoldDB" id="A0ABD5LZB9"/>
<dbReference type="SUPFAM" id="SSF53901">
    <property type="entry name" value="Thiolase-like"/>
    <property type="match status" value="1"/>
</dbReference>
<gene>
    <name evidence="2" type="ORF">I3679_021505</name>
</gene>
<accession>A0ABD5LZB9</accession>
<dbReference type="Pfam" id="PF02801">
    <property type="entry name" value="Ketoacyl-synt_C"/>
    <property type="match status" value="1"/>
</dbReference>
<dbReference type="InterPro" id="IPR014031">
    <property type="entry name" value="Ketoacyl_synth_C"/>
</dbReference>
<dbReference type="InterPro" id="IPR016039">
    <property type="entry name" value="Thiolase-like"/>
</dbReference>
<evidence type="ECO:0000259" key="1">
    <source>
        <dbReference type="Pfam" id="PF02801"/>
    </source>
</evidence>
<comment type="caution">
    <text evidence="2">The sequence shown here is derived from an EMBL/GenBank/DDBJ whole genome shotgun (WGS) entry which is preliminary data.</text>
</comment>